<comment type="caution">
    <text evidence="2">The sequence shown here is derived from an EMBL/GenBank/DDBJ whole genome shotgun (WGS) entry which is preliminary data.</text>
</comment>
<evidence type="ECO:0000313" key="2">
    <source>
        <dbReference type="EMBL" id="MFC3039677.1"/>
    </source>
</evidence>
<evidence type="ECO:0000259" key="1">
    <source>
        <dbReference type="Pfam" id="PF07883"/>
    </source>
</evidence>
<sequence length="113" mass="12918">MKIQNLNEYMEMNKERFTKRIIFKEDKSTVFVLNFEPGQTLPAHKHPGSNVYLLVLQGEGTFTIDRKEVPVQQDDVLVCNGDEELAFASTGSSDVSLYVMLNKIPDEQYAKNM</sequence>
<accession>A0ABV7CTE1</accession>
<dbReference type="EMBL" id="JBHRSA010000020">
    <property type="protein sequence ID" value="MFC3039677.1"/>
    <property type="molecule type" value="Genomic_DNA"/>
</dbReference>
<dbReference type="PANTHER" id="PTHR37694:SF1">
    <property type="entry name" value="SLR8022 PROTEIN"/>
    <property type="match status" value="1"/>
</dbReference>
<name>A0ABV7CTE1_9BACI</name>
<dbReference type="InterPro" id="IPR011051">
    <property type="entry name" value="RmlC_Cupin_sf"/>
</dbReference>
<dbReference type="RefSeq" id="WP_390269586.1">
    <property type="nucleotide sequence ID" value="NZ_JBHRSA010000020.1"/>
</dbReference>
<protein>
    <submittedName>
        <fullName evidence="2">Cupin domain-containing protein</fullName>
    </submittedName>
</protein>
<organism evidence="2 3">
    <name type="scientific">Virgibacillus xinjiangensis</name>
    <dbReference type="NCBI Taxonomy" id="393090"/>
    <lineage>
        <taxon>Bacteria</taxon>
        <taxon>Bacillati</taxon>
        <taxon>Bacillota</taxon>
        <taxon>Bacilli</taxon>
        <taxon>Bacillales</taxon>
        <taxon>Bacillaceae</taxon>
        <taxon>Virgibacillus</taxon>
    </lineage>
</organism>
<dbReference type="PANTHER" id="PTHR37694">
    <property type="entry name" value="SLR8022 PROTEIN"/>
    <property type="match status" value="1"/>
</dbReference>
<dbReference type="InterPro" id="IPR013096">
    <property type="entry name" value="Cupin_2"/>
</dbReference>
<proteinExistence type="predicted"/>
<evidence type="ECO:0000313" key="3">
    <source>
        <dbReference type="Proteomes" id="UP001595279"/>
    </source>
</evidence>
<dbReference type="Pfam" id="PF07883">
    <property type="entry name" value="Cupin_2"/>
    <property type="match status" value="1"/>
</dbReference>
<keyword evidence="3" id="KW-1185">Reference proteome</keyword>
<dbReference type="Gene3D" id="2.60.120.10">
    <property type="entry name" value="Jelly Rolls"/>
    <property type="match status" value="1"/>
</dbReference>
<gene>
    <name evidence="2" type="ORF">ACFOGI_05380</name>
</gene>
<reference evidence="3" key="1">
    <citation type="journal article" date="2019" name="Int. J. Syst. Evol. Microbiol.">
        <title>The Global Catalogue of Microorganisms (GCM) 10K type strain sequencing project: providing services to taxonomists for standard genome sequencing and annotation.</title>
        <authorList>
            <consortium name="The Broad Institute Genomics Platform"/>
            <consortium name="The Broad Institute Genome Sequencing Center for Infectious Disease"/>
            <person name="Wu L."/>
            <person name="Ma J."/>
        </authorList>
    </citation>
    <scope>NUCLEOTIDE SEQUENCE [LARGE SCALE GENOMIC DNA]</scope>
    <source>
        <strain evidence="3">KCTC 13128</strain>
    </source>
</reference>
<dbReference type="Proteomes" id="UP001595279">
    <property type="component" value="Unassembled WGS sequence"/>
</dbReference>
<dbReference type="SUPFAM" id="SSF51182">
    <property type="entry name" value="RmlC-like cupins"/>
    <property type="match status" value="1"/>
</dbReference>
<dbReference type="InterPro" id="IPR014710">
    <property type="entry name" value="RmlC-like_jellyroll"/>
</dbReference>
<feature type="domain" description="Cupin type-2" evidence="1">
    <location>
        <begin position="32"/>
        <end position="99"/>
    </location>
</feature>